<dbReference type="RefSeq" id="WP_095984248.1">
    <property type="nucleotide sequence ID" value="NZ_CP022098.1"/>
</dbReference>
<dbReference type="SUPFAM" id="SSF54523">
    <property type="entry name" value="Pili subunits"/>
    <property type="match status" value="1"/>
</dbReference>
<dbReference type="InterPro" id="IPR045584">
    <property type="entry name" value="Pilin-like"/>
</dbReference>
<dbReference type="AlphaFoldDB" id="A0A250IV67"/>
<keyword evidence="1" id="KW-0812">Transmembrane</keyword>
<evidence type="ECO:0000256" key="1">
    <source>
        <dbReference type="SAM" id="Phobius"/>
    </source>
</evidence>
<dbReference type="InterPro" id="IPR012902">
    <property type="entry name" value="N_methyl_site"/>
</dbReference>
<dbReference type="Proteomes" id="UP000217257">
    <property type="component" value="Chromosome"/>
</dbReference>
<evidence type="ECO:0000313" key="3">
    <source>
        <dbReference type="Proteomes" id="UP000217257"/>
    </source>
</evidence>
<dbReference type="Gene3D" id="3.30.700.10">
    <property type="entry name" value="Glycoprotein, Type 4 Pilin"/>
    <property type="match status" value="1"/>
</dbReference>
<keyword evidence="1" id="KW-1133">Transmembrane helix</keyword>
<dbReference type="EMBL" id="CP022098">
    <property type="protein sequence ID" value="ATB35654.1"/>
    <property type="molecule type" value="Genomic_DNA"/>
</dbReference>
<dbReference type="Pfam" id="PF07963">
    <property type="entry name" value="N_methyl"/>
    <property type="match status" value="1"/>
</dbReference>
<protein>
    <submittedName>
        <fullName evidence="2">Methylation domain protein</fullName>
    </submittedName>
</protein>
<gene>
    <name evidence="2" type="ORF">CYFUS_001068</name>
</gene>
<reference evidence="2 3" key="1">
    <citation type="submission" date="2017-06" db="EMBL/GenBank/DDBJ databases">
        <title>Sequencing and comparative analysis of myxobacterial genomes.</title>
        <authorList>
            <person name="Rupp O."/>
            <person name="Goesmann A."/>
            <person name="Sogaard-Andersen L."/>
        </authorList>
    </citation>
    <scope>NUCLEOTIDE SEQUENCE [LARGE SCALE GENOMIC DNA]</scope>
    <source>
        <strain evidence="2 3">DSM 52655</strain>
    </source>
</reference>
<keyword evidence="1" id="KW-0472">Membrane</keyword>
<dbReference type="PROSITE" id="PS00409">
    <property type="entry name" value="PROKAR_NTER_METHYL"/>
    <property type="match status" value="1"/>
</dbReference>
<proteinExistence type="predicted"/>
<sequence>MPYLVSPTKREQRPGGFTLVEVLVVMAIIGVTTGLALVAYEAVGRRGALQSAAFELQGVLSTARTRASSAGHPVWVVFYPAGGRGTLSTGKGAFLVVEDRQSVFARNPRGLFALPFTVDVMGSTGSVSAIYYLDDHGKKVRFGALTPGITDAFGAPFLGLAVQTCSFCAGTDSPSGAMGFYPDGSARFVDGTGRWITTTNQSLAFSSTQGGGQYLFAISGPSGFMATFSSDKT</sequence>
<dbReference type="KEGG" id="cfus:CYFUS_001068"/>
<organism evidence="2 3">
    <name type="scientific">Cystobacter fuscus</name>
    <dbReference type="NCBI Taxonomy" id="43"/>
    <lineage>
        <taxon>Bacteria</taxon>
        <taxon>Pseudomonadati</taxon>
        <taxon>Myxococcota</taxon>
        <taxon>Myxococcia</taxon>
        <taxon>Myxococcales</taxon>
        <taxon>Cystobacterineae</taxon>
        <taxon>Archangiaceae</taxon>
        <taxon>Cystobacter</taxon>
    </lineage>
</organism>
<evidence type="ECO:0000313" key="2">
    <source>
        <dbReference type="EMBL" id="ATB35654.1"/>
    </source>
</evidence>
<accession>A0A250IV67</accession>
<name>A0A250IV67_9BACT</name>
<dbReference type="NCBIfam" id="TIGR02532">
    <property type="entry name" value="IV_pilin_GFxxxE"/>
    <property type="match status" value="1"/>
</dbReference>
<feature type="transmembrane region" description="Helical" evidence="1">
    <location>
        <begin position="20"/>
        <end position="40"/>
    </location>
</feature>